<reference evidence="3" key="1">
    <citation type="journal article" date="2019" name="Int. J. Syst. Evol. Microbiol.">
        <title>The Global Catalogue of Microorganisms (GCM) 10K type strain sequencing project: providing services to taxonomists for standard genome sequencing and annotation.</title>
        <authorList>
            <consortium name="The Broad Institute Genomics Platform"/>
            <consortium name="The Broad Institute Genome Sequencing Center for Infectious Disease"/>
            <person name="Wu L."/>
            <person name="Ma J."/>
        </authorList>
    </citation>
    <scope>NUCLEOTIDE SEQUENCE [LARGE SCALE GENOMIC DNA]</scope>
    <source>
        <strain evidence="3">JCM 3399</strain>
    </source>
</reference>
<accession>A0ABQ2VLS9</accession>
<feature type="region of interest" description="Disordered" evidence="1">
    <location>
        <begin position="54"/>
        <end position="96"/>
    </location>
</feature>
<protein>
    <recommendedName>
        <fullName evidence="4">Transposase</fullName>
    </recommendedName>
</protein>
<comment type="caution">
    <text evidence="2">The sequence shown here is derived from an EMBL/GenBank/DDBJ whole genome shotgun (WGS) entry which is preliminary data.</text>
</comment>
<gene>
    <name evidence="2" type="ORF">GCM10010211_76100</name>
</gene>
<evidence type="ECO:0000256" key="1">
    <source>
        <dbReference type="SAM" id="MobiDB-lite"/>
    </source>
</evidence>
<proteinExistence type="predicted"/>
<feature type="region of interest" description="Disordered" evidence="1">
    <location>
        <begin position="1"/>
        <end position="42"/>
    </location>
</feature>
<evidence type="ECO:0008006" key="4">
    <source>
        <dbReference type="Google" id="ProtNLM"/>
    </source>
</evidence>
<evidence type="ECO:0000313" key="2">
    <source>
        <dbReference type="EMBL" id="GGU97619.1"/>
    </source>
</evidence>
<dbReference type="Proteomes" id="UP000654471">
    <property type="component" value="Unassembled WGS sequence"/>
</dbReference>
<dbReference type="EMBL" id="BMRP01000056">
    <property type="protein sequence ID" value="GGU97619.1"/>
    <property type="molecule type" value="Genomic_DNA"/>
</dbReference>
<name>A0ABQ2VLS9_9ACTN</name>
<keyword evidence="3" id="KW-1185">Reference proteome</keyword>
<organism evidence="2 3">
    <name type="scientific">Streptomyces albospinus</name>
    <dbReference type="NCBI Taxonomy" id="285515"/>
    <lineage>
        <taxon>Bacteria</taxon>
        <taxon>Bacillati</taxon>
        <taxon>Actinomycetota</taxon>
        <taxon>Actinomycetes</taxon>
        <taxon>Kitasatosporales</taxon>
        <taxon>Streptomycetaceae</taxon>
        <taxon>Streptomyces</taxon>
    </lineage>
</organism>
<evidence type="ECO:0000313" key="3">
    <source>
        <dbReference type="Proteomes" id="UP000654471"/>
    </source>
</evidence>
<feature type="compositionally biased region" description="Basic and acidic residues" evidence="1">
    <location>
        <begin position="75"/>
        <end position="96"/>
    </location>
</feature>
<feature type="compositionally biased region" description="Gly residues" evidence="1">
    <location>
        <begin position="1"/>
        <end position="13"/>
    </location>
</feature>
<sequence>MWGEKSGGSGGAGQLLEDLVTATSDGADPGDLPQVKGVTDPIGDRCALHHTAIRTNLRRANRRAAPTSACSGKTRKPDRAGTPQRRAEPHDPPFPT</sequence>